<dbReference type="Proteomes" id="UP000031952">
    <property type="component" value="Unassembled WGS sequence"/>
</dbReference>
<keyword evidence="3" id="KW-1185">Reference proteome</keyword>
<reference evidence="2 3" key="1">
    <citation type="submission" date="2014-12" db="EMBL/GenBank/DDBJ databases">
        <title>Whole genome sequence of Candidatus Rickettsia asemboensis strain NMRCii isolated from cat fleas in west Kenya.</title>
        <authorList>
            <person name="Jima D."/>
            <person name="Luce-Fedrow A."/>
            <person name="Yang Y."/>
            <person name="Maina A.N."/>
            <person name="Snesrud E.C."/>
            <person name="Jarman R.G."/>
            <person name="Richards A.L."/>
            <person name="Hang J."/>
        </authorList>
    </citation>
    <scope>NUCLEOTIDE SEQUENCE [LARGE SCALE GENOMIC DNA]</scope>
    <source>
        <strain evidence="2 3">NMRCii</strain>
    </source>
</reference>
<evidence type="ECO:0000313" key="2">
    <source>
        <dbReference type="EMBL" id="KIJ88295.1"/>
    </source>
</evidence>
<comment type="caution">
    <text evidence="2">The sequence shown here is derived from an EMBL/GenBank/DDBJ whole genome shotgun (WGS) entry which is preliminary data.</text>
</comment>
<dbReference type="RefSeq" id="WP_041079560.1">
    <property type="nucleotide sequence ID" value="NZ_JWSW01000080.1"/>
</dbReference>
<accession>A0A0C2RBU3</accession>
<gene>
    <name evidence="2" type="ORF">SB78_06660</name>
</gene>
<organism evidence="2 3">
    <name type="scientific">Rickettsia asembonensis</name>
    <dbReference type="NCBI Taxonomy" id="1068590"/>
    <lineage>
        <taxon>Bacteria</taxon>
        <taxon>Pseudomonadati</taxon>
        <taxon>Pseudomonadota</taxon>
        <taxon>Alphaproteobacteria</taxon>
        <taxon>Rickettsiales</taxon>
        <taxon>Rickettsiaceae</taxon>
        <taxon>Rickettsieae</taxon>
        <taxon>Rickettsia</taxon>
        <taxon>spotted fever group</taxon>
    </lineage>
</organism>
<feature type="transmembrane region" description="Helical" evidence="1">
    <location>
        <begin position="82"/>
        <end position="99"/>
    </location>
</feature>
<name>A0A0C2RBU3_9RICK</name>
<protein>
    <submittedName>
        <fullName evidence="2">Uncharacterized protein</fullName>
    </submittedName>
</protein>
<evidence type="ECO:0000313" key="3">
    <source>
        <dbReference type="Proteomes" id="UP000031952"/>
    </source>
</evidence>
<keyword evidence="1" id="KW-0812">Transmembrane</keyword>
<sequence>MTSTKKIIIFLTPFSNSKDRKRHRELLNSYCRQNNFTILKILEQSSFDHAILRELVAQIVHEPKGTITAFIEDKLLNTPNSIVLFSVIGTLYLLGLIKTEIYNKSYTELKLCGSILDDFLSIVTFNLNFYIPG</sequence>
<proteinExistence type="predicted"/>
<dbReference type="EMBL" id="JWSW01000080">
    <property type="protein sequence ID" value="KIJ88295.1"/>
    <property type="molecule type" value="Genomic_DNA"/>
</dbReference>
<evidence type="ECO:0000256" key="1">
    <source>
        <dbReference type="SAM" id="Phobius"/>
    </source>
</evidence>
<dbReference type="AlphaFoldDB" id="A0A0C2RBU3"/>
<keyword evidence="1" id="KW-0472">Membrane</keyword>
<keyword evidence="1" id="KW-1133">Transmembrane helix</keyword>